<protein>
    <recommendedName>
        <fullName evidence="2">histidine kinase</fullName>
        <ecNumber evidence="2">2.7.13.3</ecNumber>
    </recommendedName>
</protein>
<dbReference type="SMART" id="SM00387">
    <property type="entry name" value="HATPase_c"/>
    <property type="match status" value="1"/>
</dbReference>
<accession>A0A451BAE0</accession>
<dbReference type="Gene3D" id="1.25.40.10">
    <property type="entry name" value="Tetratricopeptide repeat domain"/>
    <property type="match status" value="3"/>
</dbReference>
<dbReference type="SMART" id="SM00028">
    <property type="entry name" value="TPR"/>
    <property type="match status" value="11"/>
</dbReference>
<dbReference type="PRINTS" id="PR00344">
    <property type="entry name" value="BCTRLSENSOR"/>
</dbReference>
<reference evidence="7" key="1">
    <citation type="submission" date="2019-02" db="EMBL/GenBank/DDBJ databases">
        <authorList>
            <person name="Gruber-Vodicka R. H."/>
            <person name="Seah K. B. B."/>
        </authorList>
    </citation>
    <scope>NUCLEOTIDE SEQUENCE</scope>
    <source>
        <strain evidence="7">BECK_BZ198</strain>
    </source>
</reference>
<name>A0A451BAE0_9GAMM</name>
<sequence>MGKHRNRKNPKWNKGGQERQPRSRKNPEQQLEDVNKLKEQILTYLQQDKPARAEQLLGYLRENYQHRPDLLAKSLCDLAKQIPQPDWELALYREAVDCNAMDTVALTSYATALANAGRTERAFELFQRSLELKDTETVTLNSYATALANAGQSERAFELFQRSLELKDTETVTLNSYATALANAGQSERAFELFQRSLELKDTETVTLNSYATALANAGQSERAFELFQRSLELKDTETVTLNSYATALANAGQSERAFELFQRSLELKDTETVTLNSYATALANAGQNERAFGLFQRSLEIKEDDIVLNSYATALANAGQSERAFELFERSLELKDTDTVTLTSYATALANAGRTERAFELFQRSLEIKDTEPVTLTSYATALANAGQNERAFGLFQRSLEIKEDDIVLNSYATALANAGRTERAFELFERSLSIKPDDEITLLQFGLFLETRDRYLDAIEHLERIPLAKTDRSAGFVCLNLGRLYYRNHQRGKATEWFERAMEYSDNVIASKLYATRDILTLRPYSKEAVALLEEIIEEMPGHGPARQMLRLNLGLKEQYERFGAEDEEDEGRERELLNRGIYHKINNEIAILKAIVYSLAGETESEVLARVIESIETISEEISRRRNTARMEQEARSPADYEQVLRQIADTAQDISDFVNNEIAIIKQDIYELLYSQENITPPDDERTSEIQRLLEQIEFTEGALNDLKTVNESIRLHIAAFPVRNLFANWERVSSLGNAAITVETDNPDAVFHGDEQKIKAILKELVDNTLKHNPHKSALRIRFRSWDREALPNYLLPGKKLPGQRRYLHIEYLDDGEGIPEKQKEWVFQPLKTTTRDGSGLGLFIVRKTVRAMRGYILERGSTESGARFEIYLPYGAEQ</sequence>
<feature type="domain" description="Histidine kinase" evidence="6">
    <location>
        <begin position="657"/>
        <end position="882"/>
    </location>
</feature>
<feature type="region of interest" description="Disordered" evidence="5">
    <location>
        <begin position="1"/>
        <end position="32"/>
    </location>
</feature>
<keyword evidence="7" id="KW-0418">Kinase</keyword>
<dbReference type="PROSITE" id="PS50109">
    <property type="entry name" value="HIS_KIN"/>
    <property type="match status" value="1"/>
</dbReference>
<evidence type="ECO:0000256" key="2">
    <source>
        <dbReference type="ARBA" id="ARBA00012438"/>
    </source>
</evidence>
<feature type="repeat" description="TPR" evidence="4">
    <location>
        <begin position="407"/>
        <end position="440"/>
    </location>
</feature>
<organism evidence="7">
    <name type="scientific">Candidatus Kentrum sp. MB</name>
    <dbReference type="NCBI Taxonomy" id="2138164"/>
    <lineage>
        <taxon>Bacteria</taxon>
        <taxon>Pseudomonadati</taxon>
        <taxon>Pseudomonadota</taxon>
        <taxon>Gammaproteobacteria</taxon>
        <taxon>Candidatus Kentrum</taxon>
    </lineage>
</organism>
<dbReference type="InterPro" id="IPR036890">
    <property type="entry name" value="HATPase_C_sf"/>
</dbReference>
<comment type="catalytic activity">
    <reaction evidence="1">
        <text>ATP + protein L-histidine = ADP + protein N-phospho-L-histidine.</text>
        <dbReference type="EC" id="2.7.13.3"/>
    </reaction>
</comment>
<evidence type="ECO:0000313" key="7">
    <source>
        <dbReference type="EMBL" id="VFK75248.1"/>
    </source>
</evidence>
<dbReference type="InterPro" id="IPR011990">
    <property type="entry name" value="TPR-like_helical_dom_sf"/>
</dbReference>
<dbReference type="InterPro" id="IPR051240">
    <property type="entry name" value="Mito_RNA-Proc/Resp"/>
</dbReference>
<keyword evidence="7" id="KW-0808">Transferase</keyword>
<feature type="compositionally biased region" description="Basic and acidic residues" evidence="5">
    <location>
        <begin position="16"/>
        <end position="32"/>
    </location>
</feature>
<dbReference type="SUPFAM" id="SSF48452">
    <property type="entry name" value="TPR-like"/>
    <property type="match status" value="2"/>
</dbReference>
<dbReference type="SUPFAM" id="SSF55874">
    <property type="entry name" value="ATPase domain of HSP90 chaperone/DNA topoisomerase II/histidine kinase"/>
    <property type="match status" value="1"/>
</dbReference>
<dbReference type="CDD" id="cd00075">
    <property type="entry name" value="HATPase"/>
    <property type="match status" value="1"/>
</dbReference>
<dbReference type="GO" id="GO:0003729">
    <property type="term" value="F:mRNA binding"/>
    <property type="evidence" value="ECO:0007669"/>
    <property type="project" value="TreeGrafter"/>
</dbReference>
<dbReference type="InterPro" id="IPR005467">
    <property type="entry name" value="His_kinase_dom"/>
</dbReference>
<gene>
    <name evidence="7" type="ORF">BECKMB1821H_GA0114242_101829</name>
</gene>
<dbReference type="Gene3D" id="3.30.565.10">
    <property type="entry name" value="Histidine kinase-like ATPase, C-terminal domain"/>
    <property type="match status" value="1"/>
</dbReference>
<evidence type="ECO:0000256" key="1">
    <source>
        <dbReference type="ARBA" id="ARBA00000085"/>
    </source>
</evidence>
<proteinExistence type="predicted"/>
<dbReference type="InterPro" id="IPR003594">
    <property type="entry name" value="HATPase_dom"/>
</dbReference>
<evidence type="ECO:0000256" key="3">
    <source>
        <dbReference type="ARBA" id="ARBA00022737"/>
    </source>
</evidence>
<dbReference type="EMBL" id="CAADGH010000018">
    <property type="protein sequence ID" value="VFK75248.1"/>
    <property type="molecule type" value="Genomic_DNA"/>
</dbReference>
<dbReference type="PANTHER" id="PTHR47933:SF11">
    <property type="entry name" value="PENTATRICOPEPTIDE REPEAT-CONTAINING PROTEIN 2"/>
    <property type="match status" value="1"/>
</dbReference>
<evidence type="ECO:0000256" key="4">
    <source>
        <dbReference type="PROSITE-ProRule" id="PRU00339"/>
    </source>
</evidence>
<dbReference type="PROSITE" id="PS50005">
    <property type="entry name" value="TPR"/>
    <property type="match status" value="2"/>
</dbReference>
<evidence type="ECO:0000256" key="5">
    <source>
        <dbReference type="SAM" id="MobiDB-lite"/>
    </source>
</evidence>
<feature type="compositionally biased region" description="Basic residues" evidence="5">
    <location>
        <begin position="1"/>
        <end position="11"/>
    </location>
</feature>
<evidence type="ECO:0000259" key="6">
    <source>
        <dbReference type="PROSITE" id="PS50109"/>
    </source>
</evidence>
<dbReference type="PANTHER" id="PTHR47933">
    <property type="entry name" value="PENTATRICOPEPTIDE REPEAT-CONTAINING PROTEIN 1, MITOCHONDRIAL"/>
    <property type="match status" value="1"/>
</dbReference>
<keyword evidence="4" id="KW-0802">TPR repeat</keyword>
<feature type="repeat" description="TPR" evidence="4">
    <location>
        <begin position="103"/>
        <end position="136"/>
    </location>
</feature>
<dbReference type="AlphaFoldDB" id="A0A451BAE0"/>
<dbReference type="EC" id="2.7.13.3" evidence="2"/>
<dbReference type="GO" id="GO:0004673">
    <property type="term" value="F:protein histidine kinase activity"/>
    <property type="evidence" value="ECO:0007669"/>
    <property type="project" value="UniProtKB-EC"/>
</dbReference>
<dbReference type="InterPro" id="IPR019734">
    <property type="entry name" value="TPR_rpt"/>
</dbReference>
<dbReference type="InterPro" id="IPR004358">
    <property type="entry name" value="Sig_transdc_His_kin-like_C"/>
</dbReference>
<keyword evidence="3" id="KW-0677">Repeat</keyword>
<dbReference type="Pfam" id="PF02518">
    <property type="entry name" value="HATPase_c"/>
    <property type="match status" value="1"/>
</dbReference>